<dbReference type="RefSeq" id="WP_146920554.1">
    <property type="nucleotide sequence ID" value="NZ_CP042430.1"/>
</dbReference>
<reference evidence="3 4" key="1">
    <citation type="journal article" date="2018" name="J. Microbiol.">
        <title>Baekduia soli gen. nov., sp. nov., a novel bacterium isolated from the soil of Baekdu Mountain and proposal of a novel family name, Baekduiaceae fam. nov.</title>
        <authorList>
            <person name="An D.S."/>
            <person name="Siddiqi M.Z."/>
            <person name="Kim K.H."/>
            <person name="Yu H.S."/>
            <person name="Im W.T."/>
        </authorList>
    </citation>
    <scope>NUCLEOTIDE SEQUENCE [LARGE SCALE GENOMIC DNA]</scope>
    <source>
        <strain evidence="3 4">BR7-21</strain>
    </source>
</reference>
<evidence type="ECO:0000313" key="3">
    <source>
        <dbReference type="EMBL" id="QEC48712.1"/>
    </source>
</evidence>
<dbReference type="PANTHER" id="PTHR43798:SF31">
    <property type="entry name" value="AB HYDROLASE SUPERFAMILY PROTEIN YCLE"/>
    <property type="match status" value="1"/>
</dbReference>
<dbReference type="InterPro" id="IPR000073">
    <property type="entry name" value="AB_hydrolase_1"/>
</dbReference>
<evidence type="ECO:0000256" key="1">
    <source>
        <dbReference type="ARBA" id="ARBA00022801"/>
    </source>
</evidence>
<dbReference type="Proteomes" id="UP000321805">
    <property type="component" value="Chromosome"/>
</dbReference>
<dbReference type="AlphaFoldDB" id="A0A5B8U7Q3"/>
<dbReference type="GO" id="GO:0016020">
    <property type="term" value="C:membrane"/>
    <property type="evidence" value="ECO:0007669"/>
    <property type="project" value="TreeGrafter"/>
</dbReference>
<keyword evidence="1 3" id="KW-0378">Hydrolase</keyword>
<dbReference type="OrthoDB" id="9785847at2"/>
<dbReference type="PRINTS" id="PR00111">
    <property type="entry name" value="ABHYDROLASE"/>
</dbReference>
<dbReference type="KEGG" id="bsol:FSW04_14795"/>
<keyword evidence="4" id="KW-1185">Reference proteome</keyword>
<dbReference type="Gene3D" id="3.40.50.1820">
    <property type="entry name" value="alpha/beta hydrolase"/>
    <property type="match status" value="1"/>
</dbReference>
<dbReference type="PANTHER" id="PTHR43798">
    <property type="entry name" value="MONOACYLGLYCEROL LIPASE"/>
    <property type="match status" value="1"/>
</dbReference>
<dbReference type="Pfam" id="PF00561">
    <property type="entry name" value="Abhydrolase_1"/>
    <property type="match status" value="1"/>
</dbReference>
<dbReference type="GO" id="GO:0016787">
    <property type="term" value="F:hydrolase activity"/>
    <property type="evidence" value="ECO:0007669"/>
    <property type="project" value="UniProtKB-KW"/>
</dbReference>
<dbReference type="EMBL" id="CP042430">
    <property type="protein sequence ID" value="QEC48712.1"/>
    <property type="molecule type" value="Genomic_DNA"/>
</dbReference>
<gene>
    <name evidence="3" type="ORF">FSW04_14795</name>
</gene>
<dbReference type="SUPFAM" id="SSF53474">
    <property type="entry name" value="alpha/beta-Hydrolases"/>
    <property type="match status" value="1"/>
</dbReference>
<evidence type="ECO:0000259" key="2">
    <source>
        <dbReference type="Pfam" id="PF00561"/>
    </source>
</evidence>
<dbReference type="InterPro" id="IPR050266">
    <property type="entry name" value="AB_hydrolase_sf"/>
</dbReference>
<proteinExistence type="predicted"/>
<accession>A0A5B8U7Q3</accession>
<organism evidence="3 4">
    <name type="scientific">Baekduia soli</name>
    <dbReference type="NCBI Taxonomy" id="496014"/>
    <lineage>
        <taxon>Bacteria</taxon>
        <taxon>Bacillati</taxon>
        <taxon>Actinomycetota</taxon>
        <taxon>Thermoleophilia</taxon>
        <taxon>Solirubrobacterales</taxon>
        <taxon>Baekduiaceae</taxon>
        <taxon>Baekduia</taxon>
    </lineage>
</organism>
<evidence type="ECO:0000313" key="4">
    <source>
        <dbReference type="Proteomes" id="UP000321805"/>
    </source>
</evidence>
<dbReference type="InterPro" id="IPR029058">
    <property type="entry name" value="AB_hydrolase_fold"/>
</dbReference>
<name>A0A5B8U7Q3_9ACTN</name>
<protein>
    <submittedName>
        <fullName evidence="3">Alpha/beta fold hydrolase</fullName>
    </submittedName>
</protein>
<sequence length="263" mass="28127">MPVDLPPAVELNVLDIGSGPVVVLLHGWAMSLEAFDRQLAAFAGDHRVVAVDLRGHGASPKPWGTVHYADHAADVIAVLERLDLRDVALVGWSMGGAIGAYLAARTDRVAKVALVGSPPRFRRAPDAPWGAPPGGGEAFLENIRTRREWTMRRAVEDTLAVQLGEAVHQWLFGLTMRCPTHAAAGTFEGVLEADVREDLVGLARPVLVAHGVHDPFVSIEAARWAGGAVPGARLVEFAQSAHAPFLEEPERFNAELRAFVGGS</sequence>
<feature type="domain" description="AB hydrolase-1" evidence="2">
    <location>
        <begin position="20"/>
        <end position="249"/>
    </location>
</feature>